<dbReference type="InterPro" id="IPR051158">
    <property type="entry name" value="Metallophosphoesterase_sf"/>
</dbReference>
<dbReference type="RefSeq" id="WP_233281184.1">
    <property type="nucleotide sequence ID" value="NZ_CP040396.1"/>
</dbReference>
<dbReference type="InterPro" id="IPR029052">
    <property type="entry name" value="Metallo-depent_PP-like"/>
</dbReference>
<evidence type="ECO:0000313" key="3">
    <source>
        <dbReference type="Proteomes" id="UP000300879"/>
    </source>
</evidence>
<accession>A0A4V1G3V7</accession>
<dbReference type="GO" id="GO:0008758">
    <property type="term" value="F:UDP-2,3-diacylglucosamine hydrolase activity"/>
    <property type="evidence" value="ECO:0007669"/>
    <property type="project" value="TreeGrafter"/>
</dbReference>
<dbReference type="KEGG" id="palo:E6C60_1819"/>
<dbReference type="GO" id="GO:0009245">
    <property type="term" value="P:lipid A biosynthetic process"/>
    <property type="evidence" value="ECO:0007669"/>
    <property type="project" value="TreeGrafter"/>
</dbReference>
<name>A0A4V1G3V7_9BACL</name>
<dbReference type="PANTHER" id="PTHR31302">
    <property type="entry name" value="TRANSMEMBRANE PROTEIN WITH METALLOPHOSPHOESTERASE DOMAIN-RELATED"/>
    <property type="match status" value="1"/>
</dbReference>
<feature type="domain" description="Calcineurin-like phosphoesterase" evidence="1">
    <location>
        <begin position="47"/>
        <end position="201"/>
    </location>
</feature>
<keyword evidence="3" id="KW-1185">Reference proteome</keyword>
<reference evidence="2 3" key="1">
    <citation type="submission" date="2019-05" db="EMBL/GenBank/DDBJ databases">
        <authorList>
            <person name="Chen C."/>
        </authorList>
    </citation>
    <scope>NUCLEOTIDE SEQUENCE [LARGE SCALE GENOMIC DNA]</scope>
    <source>
        <strain evidence="2 3">HB172198</strain>
    </source>
</reference>
<proteinExistence type="predicted"/>
<dbReference type="EMBL" id="CP040396">
    <property type="protein sequence ID" value="QCT02534.1"/>
    <property type="molecule type" value="Genomic_DNA"/>
</dbReference>
<dbReference type="SUPFAM" id="SSF56300">
    <property type="entry name" value="Metallo-dependent phosphatases"/>
    <property type="match status" value="1"/>
</dbReference>
<evidence type="ECO:0000259" key="1">
    <source>
        <dbReference type="Pfam" id="PF00149"/>
    </source>
</evidence>
<organism evidence="2 3">
    <name type="scientific">Paenibacillus algicola</name>
    <dbReference type="NCBI Taxonomy" id="2565926"/>
    <lineage>
        <taxon>Bacteria</taxon>
        <taxon>Bacillati</taxon>
        <taxon>Bacillota</taxon>
        <taxon>Bacilli</taxon>
        <taxon>Bacillales</taxon>
        <taxon>Paenibacillaceae</taxon>
        <taxon>Paenibacillus</taxon>
    </lineage>
</organism>
<dbReference type="InterPro" id="IPR004843">
    <property type="entry name" value="Calcineurin-like_PHP"/>
</dbReference>
<dbReference type="Proteomes" id="UP000300879">
    <property type="component" value="Chromosome"/>
</dbReference>
<dbReference type="Pfam" id="PF00149">
    <property type="entry name" value="Metallophos"/>
    <property type="match status" value="1"/>
</dbReference>
<evidence type="ECO:0000313" key="2">
    <source>
        <dbReference type="EMBL" id="QCT02534.1"/>
    </source>
</evidence>
<dbReference type="AlphaFoldDB" id="A0A4V1G3V7"/>
<dbReference type="Gene3D" id="3.60.21.10">
    <property type="match status" value="1"/>
</dbReference>
<protein>
    <submittedName>
        <fullName evidence="2">Metallophosphoesterase</fullName>
    </submittedName>
</protein>
<dbReference type="GO" id="GO:0016020">
    <property type="term" value="C:membrane"/>
    <property type="evidence" value="ECO:0007669"/>
    <property type="project" value="GOC"/>
</dbReference>
<sequence>MILWIVAGLATILILLWIWMSIEAFGYRVREESVSSSRIPEGFDGLHILFISDIHRRKLSMASMSDSLARADLVLIGGDLTEKGVPLSRVEHNLKILSSHSQAYAVLGNHDLNAGAVKVKELLRSAGVRLLKDETLVLEKGGDHIALTGYMQPKTRKHPFSNYKGKAKNDSYHIVLVHDPIWIKGRAKLGCDLILSGHTHGGQIVLPLLGAIRLEPFYYQKYDSGWFDLYRSRRSNEVIKLLISRGFGTSHIPIRLCCPSEYHLITLTRTP</sequence>
<dbReference type="PANTHER" id="PTHR31302:SF32">
    <property type="entry name" value="PHOSPHOESTERASE"/>
    <property type="match status" value="1"/>
</dbReference>
<gene>
    <name evidence="2" type="ORF">E6C60_1819</name>
</gene>